<dbReference type="InterPro" id="IPR010656">
    <property type="entry name" value="DctM"/>
</dbReference>
<evidence type="ECO:0000313" key="4">
    <source>
        <dbReference type="Proteomes" id="UP000746471"/>
    </source>
</evidence>
<evidence type="ECO:0000259" key="2">
    <source>
        <dbReference type="Pfam" id="PF06808"/>
    </source>
</evidence>
<evidence type="ECO:0000313" key="3">
    <source>
        <dbReference type="EMBL" id="MBS7526187.1"/>
    </source>
</evidence>
<feature type="transmembrane region" description="Helical" evidence="1">
    <location>
        <begin position="12"/>
        <end position="33"/>
    </location>
</feature>
<feature type="domain" description="TRAP C4-dicarboxylate transport system permease DctM subunit" evidence="2">
    <location>
        <begin position="106"/>
        <end position="532"/>
    </location>
</feature>
<feature type="transmembrane region" description="Helical" evidence="1">
    <location>
        <begin position="117"/>
        <end position="137"/>
    </location>
</feature>
<feature type="transmembrane region" description="Helical" evidence="1">
    <location>
        <begin position="386"/>
        <end position="412"/>
    </location>
</feature>
<feature type="transmembrane region" description="Helical" evidence="1">
    <location>
        <begin position="516"/>
        <end position="538"/>
    </location>
</feature>
<feature type="transmembrane region" description="Helical" evidence="1">
    <location>
        <begin position="544"/>
        <end position="568"/>
    </location>
</feature>
<accession>A0ABS5PQ80</accession>
<keyword evidence="1" id="KW-1133">Transmembrane helix</keyword>
<gene>
    <name evidence="3" type="ORF">KHM83_05825</name>
</gene>
<keyword evidence="1" id="KW-0472">Membrane</keyword>
<dbReference type="PANTHER" id="PTHR43849">
    <property type="entry name" value="BLL3936 PROTEIN"/>
    <property type="match status" value="1"/>
</dbReference>
<reference evidence="3 4" key="1">
    <citation type="submission" date="2021-05" db="EMBL/GenBank/DDBJ databases">
        <title>Fusibacter ferrireducens sp. nov., an anaerobic, sulfur- and Fe-reducing bacterium isolated from the mangrove sediment.</title>
        <authorList>
            <person name="Qiu D."/>
        </authorList>
    </citation>
    <scope>NUCLEOTIDE SEQUENCE [LARGE SCALE GENOMIC DNA]</scope>
    <source>
        <strain evidence="3 4">DSM 12116</strain>
    </source>
</reference>
<feature type="transmembrane region" description="Helical" evidence="1">
    <location>
        <begin position="62"/>
        <end position="80"/>
    </location>
</feature>
<comment type="caution">
    <text evidence="3">The sequence shown here is derived from an EMBL/GenBank/DDBJ whole genome shotgun (WGS) entry which is preliminary data.</text>
</comment>
<sequence length="621" mass="66195">MAYLKENWRKIAPGLITITLVVFQLLAMTLAIIPVMAHRMIFLALVLLVLFIRVPKNAYEKITNYISIPLLIALIVYATVNSDRISTRIVFVEKLLTIDKVFGMILIVLVLEATRRLAGNVLLGLVAFFMAFGFLGPHIPGVLRHSGFSIRTFVETNFMSSGGIFGAPISAVISYVFYFLLFTSFLEYSGGGKLFIDVAMKVAGRSRGGTAKASVIASGAMGMISGSAVANVVAVGSLTIPLMKNNGFDGESSAGIVAAASTGGQLMPPIMGAAAFIMAETTGISYGKIALAAALPAFFYYYGIFAQVDFYARRHKLDGLKKDQLPILKESIKKYGHLMIPLFLLIYYIGAGTSVMSAGLKSTALLIVLSFLSRETRMLPKKIMQALTATVAGLPAIAIPCAAAGIIISTVISSNLATKFSGLFVALAGGNIFISLLAVMFVCIILGMGMPTISAYIIVSMLLVPTLIELGIPVLAANLFAFYFALLSFVTPPVALSAYTAAGIANSDPSKTGWKAFKFTFAGFIIPFVFAFDPALLMEGNALWIAWSFLTTGVGVWILAGAISGWYLTKASRFEMILGAAAAIVLIIPTPVTDIIGAVCAIVVIASSLRKSKKLVLNKEF</sequence>
<proteinExistence type="predicted"/>
<keyword evidence="4" id="KW-1185">Reference proteome</keyword>
<dbReference type="RefSeq" id="WP_213235972.1">
    <property type="nucleotide sequence ID" value="NZ_JAHBCL010000008.1"/>
</dbReference>
<dbReference type="Pfam" id="PF06808">
    <property type="entry name" value="DctM"/>
    <property type="match status" value="1"/>
</dbReference>
<protein>
    <submittedName>
        <fullName evidence="3">TRAP transporter fused permease subunit</fullName>
    </submittedName>
</protein>
<evidence type="ECO:0000256" key="1">
    <source>
        <dbReference type="SAM" id="Phobius"/>
    </source>
</evidence>
<name>A0ABS5PQ80_9FIRM</name>
<keyword evidence="1" id="KW-0812">Transmembrane</keyword>
<feature type="transmembrane region" description="Helical" evidence="1">
    <location>
        <begin position="580"/>
        <end position="606"/>
    </location>
</feature>
<feature type="transmembrane region" description="Helical" evidence="1">
    <location>
        <begin position="158"/>
        <end position="181"/>
    </location>
</feature>
<dbReference type="NCBIfam" id="TIGR02123">
    <property type="entry name" value="TRAP_fused"/>
    <property type="match status" value="1"/>
</dbReference>
<feature type="transmembrane region" description="Helical" evidence="1">
    <location>
        <begin position="40"/>
        <end position="56"/>
    </location>
</feature>
<feature type="transmembrane region" description="Helical" evidence="1">
    <location>
        <begin position="424"/>
        <end position="446"/>
    </location>
</feature>
<dbReference type="PANTHER" id="PTHR43849:SF2">
    <property type="entry name" value="BLL3936 PROTEIN"/>
    <property type="match status" value="1"/>
</dbReference>
<feature type="transmembrane region" description="Helical" evidence="1">
    <location>
        <begin position="482"/>
        <end position="504"/>
    </location>
</feature>
<dbReference type="EMBL" id="JAHBCL010000008">
    <property type="protein sequence ID" value="MBS7526187.1"/>
    <property type="molecule type" value="Genomic_DNA"/>
</dbReference>
<feature type="transmembrane region" description="Helical" evidence="1">
    <location>
        <begin position="289"/>
        <end position="312"/>
    </location>
</feature>
<feature type="transmembrane region" description="Helical" evidence="1">
    <location>
        <begin position="215"/>
        <end position="242"/>
    </location>
</feature>
<dbReference type="InterPro" id="IPR011853">
    <property type="entry name" value="TRAP_DctM-Dct_fused"/>
</dbReference>
<organism evidence="3 4">
    <name type="scientific">Fusibacter paucivorans</name>
    <dbReference type="NCBI Taxonomy" id="76009"/>
    <lineage>
        <taxon>Bacteria</taxon>
        <taxon>Bacillati</taxon>
        <taxon>Bacillota</taxon>
        <taxon>Clostridia</taxon>
        <taxon>Eubacteriales</taxon>
        <taxon>Eubacteriales Family XII. Incertae Sedis</taxon>
        <taxon>Fusibacter</taxon>
    </lineage>
</organism>
<feature type="transmembrane region" description="Helical" evidence="1">
    <location>
        <begin position="453"/>
        <end position="476"/>
    </location>
</feature>
<feature type="transmembrane region" description="Helical" evidence="1">
    <location>
        <begin position="92"/>
        <end position="111"/>
    </location>
</feature>
<feature type="transmembrane region" description="Helical" evidence="1">
    <location>
        <begin position="254"/>
        <end position="277"/>
    </location>
</feature>
<feature type="transmembrane region" description="Helical" evidence="1">
    <location>
        <begin position="332"/>
        <end position="349"/>
    </location>
</feature>
<dbReference type="Proteomes" id="UP000746471">
    <property type="component" value="Unassembled WGS sequence"/>
</dbReference>